<proteinExistence type="predicted"/>
<dbReference type="EMBL" id="JAGZSV010000139">
    <property type="protein sequence ID" value="MBS6941223.1"/>
    <property type="molecule type" value="Genomic_DNA"/>
</dbReference>
<accession>A0A943YYN7</accession>
<dbReference type="AlphaFoldDB" id="A0A943YYN7"/>
<reference evidence="1" key="1">
    <citation type="submission" date="2021-02" db="EMBL/GenBank/DDBJ databases">
        <title>Infant gut strain persistence is associated with maternal origin, phylogeny, and functional potential including surface adhesion and iron acquisition.</title>
        <authorList>
            <person name="Lou Y.C."/>
        </authorList>
    </citation>
    <scope>NUCLEOTIDE SEQUENCE</scope>
    <source>
        <strain evidence="1">L2_039_000G1_dasL2_039_000G1_concoct_11</strain>
    </source>
</reference>
<evidence type="ECO:0000313" key="1">
    <source>
        <dbReference type="EMBL" id="MBS6941223.1"/>
    </source>
</evidence>
<organism evidence="1 2">
    <name type="scientific">Slackia piriformis</name>
    <dbReference type="NCBI Taxonomy" id="626934"/>
    <lineage>
        <taxon>Bacteria</taxon>
        <taxon>Bacillati</taxon>
        <taxon>Actinomycetota</taxon>
        <taxon>Coriobacteriia</taxon>
        <taxon>Eggerthellales</taxon>
        <taxon>Eggerthellaceae</taxon>
        <taxon>Slackia</taxon>
    </lineage>
</organism>
<sequence>MGRTKSIAKTSTSIAAAWEKGGEIEATRQSVRKYAEVIDVTESGRDMKPLITGMFEAIDRLKALEEAEAAREGDTPLSQILGMGDGV</sequence>
<evidence type="ECO:0000313" key="2">
    <source>
        <dbReference type="Proteomes" id="UP000727506"/>
    </source>
</evidence>
<comment type="caution">
    <text evidence="1">The sequence shown here is derived from an EMBL/GenBank/DDBJ whole genome shotgun (WGS) entry which is preliminary data.</text>
</comment>
<name>A0A943YYN7_9ACTN</name>
<gene>
    <name evidence="1" type="ORF">KH142_07090</name>
</gene>
<protein>
    <submittedName>
        <fullName evidence="1">Uncharacterized protein</fullName>
    </submittedName>
</protein>
<dbReference type="Proteomes" id="UP000727506">
    <property type="component" value="Unassembled WGS sequence"/>
</dbReference>